<reference evidence="9 10" key="1">
    <citation type="submission" date="2016-01" db="EMBL/GenBank/DDBJ databases">
        <title>Complete genome sequence of strain Lentibacillus amyloliquefaciens LAM0015T isolated from saline sediment.</title>
        <authorList>
            <person name="Wang J.-L."/>
            <person name="He M.-X."/>
        </authorList>
    </citation>
    <scope>NUCLEOTIDE SEQUENCE [LARGE SCALE GENOMIC DNA]</scope>
    <source>
        <strain evidence="9 10">LAM0015</strain>
    </source>
</reference>
<dbReference type="InterPro" id="IPR011701">
    <property type="entry name" value="MFS"/>
</dbReference>
<dbReference type="Pfam" id="PF07690">
    <property type="entry name" value="MFS_1"/>
    <property type="match status" value="1"/>
</dbReference>
<dbReference type="InterPro" id="IPR036259">
    <property type="entry name" value="MFS_trans_sf"/>
</dbReference>
<evidence type="ECO:0000256" key="4">
    <source>
        <dbReference type="ARBA" id="ARBA00022692"/>
    </source>
</evidence>
<feature type="transmembrane region" description="Helical" evidence="7">
    <location>
        <begin position="360"/>
        <end position="378"/>
    </location>
</feature>
<dbReference type="STRING" id="1472767.AOX59_13395"/>
<feature type="transmembrane region" description="Helical" evidence="7">
    <location>
        <begin position="229"/>
        <end position="253"/>
    </location>
</feature>
<feature type="transmembrane region" description="Helical" evidence="7">
    <location>
        <begin position="274"/>
        <end position="293"/>
    </location>
</feature>
<feature type="domain" description="Major facilitator superfamily (MFS) profile" evidence="8">
    <location>
        <begin position="18"/>
        <end position="462"/>
    </location>
</feature>
<dbReference type="PANTHER" id="PTHR42718:SF46">
    <property type="entry name" value="BLR6921 PROTEIN"/>
    <property type="match status" value="1"/>
</dbReference>
<dbReference type="CDD" id="cd17321">
    <property type="entry name" value="MFS_MMR_MDR_like"/>
    <property type="match status" value="1"/>
</dbReference>
<sequence length="469" mass="51115">MNDEKQQGTVFETKQWMMLIVLTMSSFVVVLDFTSMFIPLPTIMGDLGGYLDEATWVIAAFILTFAIFLHPSAALANIYGERKIFLSGVTVFTIFSIACALASSMAFLIGARVVLGIGAAMIEASVFALIKFSFSGEKQKLAFKVQGFAFILGALLGTPLSGAITTVLSWEYIFWLNVLVGIVVILITPVVITKSTPVYDQQMPNIAGLFFSGIGLFLLFFSIVEGSQFGWLSPVILASFGGSIVLLFFFVVFELRAQQPLVNLRLFNNRSFALGNFLRWASEFASMGIYFAISDFLQTQIGYSALITGLLLLTVIVGGMITAPVTEHLTKRLDARWLVVPGFLCVAIGIFWLAHVSAETAWVFFLAPLAIAGAGFVAQEDLSVKIRDRDILPEQSDAAWRISYSIFLLGVGLGISVVSAIWQSQLKANINEAEAINEALLSCVVVSTLGAIIALFITAKRKETSNVYK</sequence>
<dbReference type="Gene3D" id="1.20.1720.10">
    <property type="entry name" value="Multidrug resistance protein D"/>
    <property type="match status" value="1"/>
</dbReference>
<feature type="transmembrane region" description="Helical" evidence="7">
    <location>
        <begin position="337"/>
        <end position="354"/>
    </location>
</feature>
<dbReference type="KEGG" id="lao:AOX59_13395"/>
<proteinExistence type="predicted"/>
<evidence type="ECO:0000256" key="7">
    <source>
        <dbReference type="SAM" id="Phobius"/>
    </source>
</evidence>
<feature type="transmembrane region" description="Helical" evidence="7">
    <location>
        <begin position="141"/>
        <end position="160"/>
    </location>
</feature>
<feature type="transmembrane region" description="Helical" evidence="7">
    <location>
        <begin position="172"/>
        <end position="192"/>
    </location>
</feature>
<evidence type="ECO:0000313" key="9">
    <source>
        <dbReference type="EMBL" id="ALX49475.1"/>
    </source>
</evidence>
<organism evidence="9 10">
    <name type="scientific">Lentibacillus amyloliquefaciens</name>
    <dbReference type="NCBI Taxonomy" id="1472767"/>
    <lineage>
        <taxon>Bacteria</taxon>
        <taxon>Bacillati</taxon>
        <taxon>Bacillota</taxon>
        <taxon>Bacilli</taxon>
        <taxon>Bacillales</taxon>
        <taxon>Bacillaceae</taxon>
        <taxon>Lentibacillus</taxon>
    </lineage>
</organism>
<feature type="transmembrane region" description="Helical" evidence="7">
    <location>
        <begin position="439"/>
        <end position="459"/>
    </location>
</feature>
<dbReference type="RefSeq" id="WP_068446280.1">
    <property type="nucleotide sequence ID" value="NZ_CP013862.1"/>
</dbReference>
<evidence type="ECO:0000259" key="8">
    <source>
        <dbReference type="PROSITE" id="PS50850"/>
    </source>
</evidence>
<feature type="transmembrane region" description="Helical" evidence="7">
    <location>
        <begin position="204"/>
        <end position="223"/>
    </location>
</feature>
<dbReference type="SUPFAM" id="SSF103473">
    <property type="entry name" value="MFS general substrate transporter"/>
    <property type="match status" value="2"/>
</dbReference>
<dbReference type="Gene3D" id="1.20.1250.20">
    <property type="entry name" value="MFS general substrate transporter like domains"/>
    <property type="match status" value="1"/>
</dbReference>
<feature type="transmembrane region" description="Helical" evidence="7">
    <location>
        <begin position="58"/>
        <end position="78"/>
    </location>
</feature>
<dbReference type="GO" id="GO:0022857">
    <property type="term" value="F:transmembrane transporter activity"/>
    <property type="evidence" value="ECO:0007669"/>
    <property type="project" value="InterPro"/>
</dbReference>
<keyword evidence="5 7" id="KW-1133">Transmembrane helix</keyword>
<evidence type="ECO:0000256" key="1">
    <source>
        <dbReference type="ARBA" id="ARBA00004651"/>
    </source>
</evidence>
<keyword evidence="6 7" id="KW-0472">Membrane</keyword>
<dbReference type="PANTHER" id="PTHR42718">
    <property type="entry name" value="MAJOR FACILITATOR SUPERFAMILY MULTIDRUG TRANSPORTER MFSC"/>
    <property type="match status" value="1"/>
</dbReference>
<keyword evidence="4 7" id="KW-0812">Transmembrane</keyword>
<evidence type="ECO:0000313" key="10">
    <source>
        <dbReference type="Proteomes" id="UP000050331"/>
    </source>
</evidence>
<evidence type="ECO:0000256" key="3">
    <source>
        <dbReference type="ARBA" id="ARBA00022475"/>
    </source>
</evidence>
<dbReference type="AlphaFoldDB" id="A0A0U4F9I1"/>
<comment type="subcellular location">
    <subcellularLocation>
        <location evidence="1">Cell membrane</location>
        <topology evidence="1">Multi-pass membrane protein</topology>
    </subcellularLocation>
</comment>
<feature type="transmembrane region" description="Helical" evidence="7">
    <location>
        <begin position="398"/>
        <end position="419"/>
    </location>
</feature>
<dbReference type="Proteomes" id="UP000050331">
    <property type="component" value="Chromosome"/>
</dbReference>
<dbReference type="PRINTS" id="PR01036">
    <property type="entry name" value="TCRTETB"/>
</dbReference>
<feature type="transmembrane region" description="Helical" evidence="7">
    <location>
        <begin position="305"/>
        <end position="325"/>
    </location>
</feature>
<keyword evidence="10" id="KW-1185">Reference proteome</keyword>
<keyword evidence="2" id="KW-0813">Transport</keyword>
<dbReference type="PROSITE" id="PS50850">
    <property type="entry name" value="MFS"/>
    <property type="match status" value="1"/>
</dbReference>
<name>A0A0U4F9I1_9BACI</name>
<dbReference type="EMBL" id="CP013862">
    <property type="protein sequence ID" value="ALX49475.1"/>
    <property type="molecule type" value="Genomic_DNA"/>
</dbReference>
<feature type="transmembrane region" description="Helical" evidence="7">
    <location>
        <begin position="16"/>
        <end position="38"/>
    </location>
</feature>
<feature type="transmembrane region" description="Helical" evidence="7">
    <location>
        <begin position="85"/>
        <end position="107"/>
    </location>
</feature>
<dbReference type="GO" id="GO:0005886">
    <property type="term" value="C:plasma membrane"/>
    <property type="evidence" value="ECO:0007669"/>
    <property type="project" value="UniProtKB-SubCell"/>
</dbReference>
<accession>A0A0U4F9I1</accession>
<evidence type="ECO:0000256" key="2">
    <source>
        <dbReference type="ARBA" id="ARBA00022448"/>
    </source>
</evidence>
<gene>
    <name evidence="9" type="ORF">AOX59_13395</name>
</gene>
<dbReference type="InterPro" id="IPR020846">
    <property type="entry name" value="MFS_dom"/>
</dbReference>
<evidence type="ECO:0000256" key="5">
    <source>
        <dbReference type="ARBA" id="ARBA00022989"/>
    </source>
</evidence>
<evidence type="ECO:0000256" key="6">
    <source>
        <dbReference type="ARBA" id="ARBA00023136"/>
    </source>
</evidence>
<feature type="transmembrane region" description="Helical" evidence="7">
    <location>
        <begin position="113"/>
        <end position="134"/>
    </location>
</feature>
<keyword evidence="3" id="KW-1003">Cell membrane</keyword>
<protein>
    <recommendedName>
        <fullName evidence="8">Major facilitator superfamily (MFS) profile domain-containing protein</fullName>
    </recommendedName>
</protein>